<evidence type="ECO:0000256" key="1">
    <source>
        <dbReference type="SAM" id="Phobius"/>
    </source>
</evidence>
<accession>A0A537LJ34</accession>
<proteinExistence type="predicted"/>
<dbReference type="SUPFAM" id="SSF54523">
    <property type="entry name" value="Pili subunits"/>
    <property type="match status" value="1"/>
</dbReference>
<gene>
    <name evidence="2" type="ORF">E6G99_05290</name>
</gene>
<keyword evidence="1" id="KW-0812">Transmembrane</keyword>
<dbReference type="InterPro" id="IPR045584">
    <property type="entry name" value="Pilin-like"/>
</dbReference>
<comment type="caution">
    <text evidence="2">The sequence shown here is derived from an EMBL/GenBank/DDBJ whole genome shotgun (WGS) entry which is preliminary data.</text>
</comment>
<dbReference type="Proteomes" id="UP000318661">
    <property type="component" value="Unassembled WGS sequence"/>
</dbReference>
<sequence length="346" mass="37130">MRVAQPVVCGIRRVSAAVMQRHRRMPPALPAGPVEARRHDPAVVRVFQHERQSAHIREVQHGPGVGLHRRYHQGVPGARPFHTHLAVSWGDPDPGRGPLSPMMRRIARGFHAQHGVTLIELLVALAIFALFVIMIDGVFSSARTNARKTEIAADVQQNARVAADRILRELHETNINLVLVNNTIPGASQVAFKSARLAEDPSIFCLYTRINAGLGYDARCFAAPGPIAAGPPYASPEPIAPHGTYTPLWQRSISYCTAGPAGGPYDLLRVVSDLSAPDAALTMPACSGDTVASMIESFDVSKAGSVVTVTLKANCKLGPGRGCETVQGRDIPAQEVLLPGQSLTRN</sequence>
<dbReference type="Pfam" id="PF07963">
    <property type="entry name" value="N_methyl"/>
    <property type="match status" value="1"/>
</dbReference>
<reference evidence="2 3" key="1">
    <citation type="journal article" date="2019" name="Nat. Microbiol.">
        <title>Mediterranean grassland soil C-N compound turnover is dependent on rainfall and depth, and is mediated by genomically divergent microorganisms.</title>
        <authorList>
            <person name="Diamond S."/>
            <person name="Andeer P.F."/>
            <person name="Li Z."/>
            <person name="Crits-Christoph A."/>
            <person name="Burstein D."/>
            <person name="Anantharaman K."/>
            <person name="Lane K.R."/>
            <person name="Thomas B.C."/>
            <person name="Pan C."/>
            <person name="Northen T.R."/>
            <person name="Banfield J.F."/>
        </authorList>
    </citation>
    <scope>NUCLEOTIDE SEQUENCE [LARGE SCALE GENOMIC DNA]</scope>
    <source>
        <strain evidence="2">NP_2</strain>
    </source>
</reference>
<keyword evidence="1" id="KW-1133">Transmembrane helix</keyword>
<dbReference type="AlphaFoldDB" id="A0A537LJ34"/>
<protein>
    <submittedName>
        <fullName evidence="2">Prepilin-type N-terminal cleavage/methylation domain-containing protein</fullName>
    </submittedName>
</protein>
<dbReference type="InterPro" id="IPR012902">
    <property type="entry name" value="N_methyl_site"/>
</dbReference>
<name>A0A537LJ34_9BACT</name>
<organism evidence="2 3">
    <name type="scientific">Candidatus Segetimicrobium genomatis</name>
    <dbReference type="NCBI Taxonomy" id="2569760"/>
    <lineage>
        <taxon>Bacteria</taxon>
        <taxon>Bacillati</taxon>
        <taxon>Candidatus Sysuimicrobiota</taxon>
        <taxon>Candidatus Sysuimicrobiia</taxon>
        <taxon>Candidatus Sysuimicrobiales</taxon>
        <taxon>Candidatus Segetimicrobiaceae</taxon>
        <taxon>Candidatus Segetimicrobium</taxon>
    </lineage>
</organism>
<dbReference type="NCBIfam" id="TIGR02532">
    <property type="entry name" value="IV_pilin_GFxxxE"/>
    <property type="match status" value="1"/>
</dbReference>
<keyword evidence="1" id="KW-0472">Membrane</keyword>
<feature type="transmembrane region" description="Helical" evidence="1">
    <location>
        <begin position="118"/>
        <end position="139"/>
    </location>
</feature>
<evidence type="ECO:0000313" key="3">
    <source>
        <dbReference type="Proteomes" id="UP000318661"/>
    </source>
</evidence>
<evidence type="ECO:0000313" key="2">
    <source>
        <dbReference type="EMBL" id="TMJ07992.1"/>
    </source>
</evidence>
<dbReference type="PROSITE" id="PS00409">
    <property type="entry name" value="PROKAR_NTER_METHYL"/>
    <property type="match status" value="1"/>
</dbReference>
<dbReference type="EMBL" id="VBAJ01000135">
    <property type="protein sequence ID" value="TMJ07992.1"/>
    <property type="molecule type" value="Genomic_DNA"/>
</dbReference>